<keyword evidence="2" id="KW-0812">Transmembrane</keyword>
<dbReference type="Proteomes" id="UP000620633">
    <property type="component" value="Unassembled WGS sequence"/>
</dbReference>
<gene>
    <name evidence="3" type="ORF">GCM10008961_29180</name>
</gene>
<name>A0ABQ2SRE6_9DEIO</name>
<reference evidence="4" key="1">
    <citation type="journal article" date="2019" name="Int. J. Syst. Evol. Microbiol.">
        <title>The Global Catalogue of Microorganisms (GCM) 10K type strain sequencing project: providing services to taxonomists for standard genome sequencing and annotation.</title>
        <authorList>
            <consortium name="The Broad Institute Genomics Platform"/>
            <consortium name="The Broad Institute Genome Sequencing Center for Infectious Disease"/>
            <person name="Wu L."/>
            <person name="Ma J."/>
        </authorList>
    </citation>
    <scope>NUCLEOTIDE SEQUENCE [LARGE SCALE GENOMIC DNA]</scope>
    <source>
        <strain evidence="4">JCM 31406</strain>
    </source>
</reference>
<evidence type="ECO:0000256" key="1">
    <source>
        <dbReference type="SAM" id="MobiDB-lite"/>
    </source>
</evidence>
<sequence>MSNSSHWGMFVDILLWVTTVQVLIGVGLGLLCAFLIWRGPRDSAADQSVPAATDRHRADPTDHRWNLTTTHTD</sequence>
<accession>A0ABQ2SRE6</accession>
<evidence type="ECO:0000313" key="3">
    <source>
        <dbReference type="EMBL" id="GGS35617.1"/>
    </source>
</evidence>
<protein>
    <submittedName>
        <fullName evidence="3">Uncharacterized protein</fullName>
    </submittedName>
</protein>
<evidence type="ECO:0000256" key="2">
    <source>
        <dbReference type="SAM" id="Phobius"/>
    </source>
</evidence>
<feature type="compositionally biased region" description="Basic and acidic residues" evidence="1">
    <location>
        <begin position="53"/>
        <end position="65"/>
    </location>
</feature>
<keyword evidence="4" id="KW-1185">Reference proteome</keyword>
<dbReference type="EMBL" id="BMQO01000017">
    <property type="protein sequence ID" value="GGS35617.1"/>
    <property type="molecule type" value="Genomic_DNA"/>
</dbReference>
<keyword evidence="2" id="KW-0472">Membrane</keyword>
<comment type="caution">
    <text evidence="3">The sequence shown here is derived from an EMBL/GenBank/DDBJ whole genome shotgun (WGS) entry which is preliminary data.</text>
</comment>
<feature type="transmembrane region" description="Helical" evidence="2">
    <location>
        <begin position="13"/>
        <end position="37"/>
    </location>
</feature>
<evidence type="ECO:0000313" key="4">
    <source>
        <dbReference type="Proteomes" id="UP000620633"/>
    </source>
</evidence>
<keyword evidence="2" id="KW-1133">Transmembrane helix</keyword>
<proteinExistence type="predicted"/>
<organism evidence="3 4">
    <name type="scientific">Deinococcus knuensis</name>
    <dbReference type="NCBI Taxonomy" id="1837380"/>
    <lineage>
        <taxon>Bacteria</taxon>
        <taxon>Thermotogati</taxon>
        <taxon>Deinococcota</taxon>
        <taxon>Deinococci</taxon>
        <taxon>Deinococcales</taxon>
        <taxon>Deinococcaceae</taxon>
        <taxon>Deinococcus</taxon>
    </lineage>
</organism>
<feature type="region of interest" description="Disordered" evidence="1">
    <location>
        <begin position="44"/>
        <end position="73"/>
    </location>
</feature>